<protein>
    <recommendedName>
        <fullName evidence="1">AB hydrolase-1 domain-containing protein</fullName>
    </recommendedName>
</protein>
<organism evidence="2 3">
    <name type="scientific">Flavisolibacter tropicus</name>
    <dbReference type="NCBI Taxonomy" id="1492898"/>
    <lineage>
        <taxon>Bacteria</taxon>
        <taxon>Pseudomonadati</taxon>
        <taxon>Bacteroidota</taxon>
        <taxon>Chitinophagia</taxon>
        <taxon>Chitinophagales</taxon>
        <taxon>Chitinophagaceae</taxon>
        <taxon>Flavisolibacter</taxon>
    </lineage>
</organism>
<dbReference type="RefSeq" id="WP_066403463.1">
    <property type="nucleotide sequence ID" value="NZ_CP011390.1"/>
</dbReference>
<reference evidence="3" key="1">
    <citation type="submission" date="2015-01" db="EMBL/GenBank/DDBJ databases">
        <title>Flavisolibacter sp./LCS9/ whole genome sequencing.</title>
        <authorList>
            <person name="Kim M.K."/>
            <person name="Srinivasan S."/>
            <person name="Lee J.-J."/>
        </authorList>
    </citation>
    <scope>NUCLEOTIDE SEQUENCE [LARGE SCALE GENOMIC DNA]</scope>
    <source>
        <strain evidence="3">LCS9</strain>
    </source>
</reference>
<proteinExistence type="predicted"/>
<dbReference type="Gene3D" id="3.40.50.1820">
    <property type="entry name" value="alpha/beta hydrolase"/>
    <property type="match status" value="1"/>
</dbReference>
<dbReference type="SUPFAM" id="SSF53474">
    <property type="entry name" value="alpha/beta-Hydrolases"/>
    <property type="match status" value="1"/>
</dbReference>
<dbReference type="PRINTS" id="PR00111">
    <property type="entry name" value="ABHYDROLASE"/>
</dbReference>
<evidence type="ECO:0000259" key="1">
    <source>
        <dbReference type="Pfam" id="PF00561"/>
    </source>
</evidence>
<dbReference type="PATRIC" id="fig|1492898.3.peg.1793"/>
<dbReference type="EMBL" id="CP011390">
    <property type="protein sequence ID" value="ANE50505.1"/>
    <property type="molecule type" value="Genomic_DNA"/>
</dbReference>
<evidence type="ECO:0000313" key="3">
    <source>
        <dbReference type="Proteomes" id="UP000077177"/>
    </source>
</evidence>
<dbReference type="OrthoDB" id="252464at2"/>
<reference evidence="2 3" key="2">
    <citation type="journal article" date="2016" name="Int. J. Syst. Evol. Microbiol.">
        <title>Flavisolibacter tropicus sp. nov., isolated from tropical soil.</title>
        <authorList>
            <person name="Lee J.J."/>
            <person name="Kang M.S."/>
            <person name="Kim G.S."/>
            <person name="Lee C.S."/>
            <person name="Lim S."/>
            <person name="Lee J."/>
            <person name="Roh S.H."/>
            <person name="Kang H."/>
            <person name="Ha J.M."/>
            <person name="Bae S."/>
            <person name="Jung H.Y."/>
            <person name="Kim M.K."/>
        </authorList>
    </citation>
    <scope>NUCLEOTIDE SEQUENCE [LARGE SCALE GENOMIC DNA]</scope>
    <source>
        <strain evidence="2 3">LCS9</strain>
    </source>
</reference>
<name>A0A172TTT6_9BACT</name>
<dbReference type="Proteomes" id="UP000077177">
    <property type="component" value="Chromosome"/>
</dbReference>
<dbReference type="KEGG" id="fla:SY85_08340"/>
<dbReference type="STRING" id="1492898.SY85_08340"/>
<gene>
    <name evidence="2" type="ORF">SY85_08340</name>
</gene>
<dbReference type="AlphaFoldDB" id="A0A172TTT6"/>
<feature type="domain" description="AB hydrolase-1" evidence="1">
    <location>
        <begin position="17"/>
        <end position="242"/>
    </location>
</feature>
<evidence type="ECO:0000313" key="2">
    <source>
        <dbReference type="EMBL" id="ANE50505.1"/>
    </source>
</evidence>
<dbReference type="InterPro" id="IPR000073">
    <property type="entry name" value="AB_hydrolase_1"/>
</dbReference>
<dbReference type="PANTHER" id="PTHR43798">
    <property type="entry name" value="MONOACYLGLYCEROL LIPASE"/>
    <property type="match status" value="1"/>
</dbReference>
<dbReference type="InterPro" id="IPR029058">
    <property type="entry name" value="AB_hydrolase_fold"/>
</dbReference>
<accession>A0A172TTT6</accession>
<dbReference type="Pfam" id="PF00561">
    <property type="entry name" value="Abhydrolase_1"/>
    <property type="match status" value="1"/>
</dbReference>
<sequence>MIYQQKRLHYEVIGKGPAVLLVHGFGEDSSVWRNQRDALPGFQLILPDLPGSGSSEMIDDMSMEGLADSLLAILDQEQIDQCILIGHSMGGYVSLAFAEKYADRLNGLGLFHSTAFADSEAKIETRRKGIQFIQEYGAFAFLKTSTPNLFSPMTKANQNHLVEEQVQRSASFTDAALISYYESMIKRPDRTALLKLMTLPVLFIMGKHDTAVPLQDSLQQCHLPALSYVHILKESGHMGMLEQVTESNKYLLDYILDTSKIS</sequence>
<keyword evidence="3" id="KW-1185">Reference proteome</keyword>
<dbReference type="InterPro" id="IPR050266">
    <property type="entry name" value="AB_hydrolase_sf"/>
</dbReference>